<dbReference type="AlphaFoldDB" id="A0A561VCG8"/>
<dbReference type="SUPFAM" id="SSF46609">
    <property type="entry name" value="Fe,Mn superoxide dismutase (SOD), N-terminal domain"/>
    <property type="match status" value="1"/>
</dbReference>
<feature type="compositionally biased region" description="Low complexity" evidence="1">
    <location>
        <begin position="57"/>
        <end position="76"/>
    </location>
</feature>
<protein>
    <submittedName>
        <fullName evidence="2">Uncharacterized protein</fullName>
    </submittedName>
</protein>
<accession>A0A561VCG8</accession>
<sequence length="225" mass="23903">MGAYPMPDMPYGYGALEPAMSGEILERREKALAFNLSGHVPARSCGTTCPRTAATVPAASSLRRSPSTSAPSTRSPRSCRRRPRACGGPAGAPDYLPYKNVRADYVDRPWNRVNWADVIKRSDAARAAGPACDDWPSGRRCAVRPCPAGRRVIAAKPRGDLAGAEALLAGFPDDPARVRGFCLLAEPALSLVRARIGQSMDELVRELSLHMAATAMQPPPGAPAA</sequence>
<keyword evidence="3" id="KW-1185">Reference proteome</keyword>
<dbReference type="InterPro" id="IPR036324">
    <property type="entry name" value="Mn/Fe_SOD_N_sf"/>
</dbReference>
<name>A0A561VCG8_ACTTI</name>
<organism evidence="2 3">
    <name type="scientific">Actinoplanes teichomyceticus</name>
    <dbReference type="NCBI Taxonomy" id="1867"/>
    <lineage>
        <taxon>Bacteria</taxon>
        <taxon>Bacillati</taxon>
        <taxon>Actinomycetota</taxon>
        <taxon>Actinomycetes</taxon>
        <taxon>Micromonosporales</taxon>
        <taxon>Micromonosporaceae</taxon>
        <taxon>Actinoplanes</taxon>
    </lineage>
</organism>
<evidence type="ECO:0000313" key="2">
    <source>
        <dbReference type="EMBL" id="TWG09310.1"/>
    </source>
</evidence>
<feature type="region of interest" description="Disordered" evidence="1">
    <location>
        <begin position="56"/>
        <end position="86"/>
    </location>
</feature>
<dbReference type="Proteomes" id="UP000320239">
    <property type="component" value="Unassembled WGS sequence"/>
</dbReference>
<dbReference type="EMBL" id="VIWY01000008">
    <property type="protein sequence ID" value="TWG09310.1"/>
    <property type="molecule type" value="Genomic_DNA"/>
</dbReference>
<comment type="caution">
    <text evidence="2">The sequence shown here is derived from an EMBL/GenBank/DDBJ whole genome shotgun (WGS) entry which is preliminary data.</text>
</comment>
<proteinExistence type="predicted"/>
<evidence type="ECO:0000256" key="1">
    <source>
        <dbReference type="SAM" id="MobiDB-lite"/>
    </source>
</evidence>
<dbReference type="SUPFAM" id="SSF54719">
    <property type="entry name" value="Fe,Mn superoxide dismutase (SOD), C-terminal domain"/>
    <property type="match status" value="1"/>
</dbReference>
<reference evidence="2 3" key="1">
    <citation type="submission" date="2019-06" db="EMBL/GenBank/DDBJ databases">
        <title>Sequencing the genomes of 1000 actinobacteria strains.</title>
        <authorList>
            <person name="Klenk H.-P."/>
        </authorList>
    </citation>
    <scope>NUCLEOTIDE SEQUENCE [LARGE SCALE GENOMIC DNA]</scope>
    <source>
        <strain evidence="2 3">DSM 43866</strain>
    </source>
</reference>
<gene>
    <name evidence="2" type="ORF">FHX34_10825</name>
</gene>
<evidence type="ECO:0000313" key="3">
    <source>
        <dbReference type="Proteomes" id="UP000320239"/>
    </source>
</evidence>
<dbReference type="InterPro" id="IPR036314">
    <property type="entry name" value="SOD_C_sf"/>
</dbReference>
<dbReference type="Gene3D" id="3.55.40.20">
    <property type="entry name" value="Iron/manganese superoxide dismutase, C-terminal domain"/>
    <property type="match status" value="1"/>
</dbReference>